<proteinExistence type="predicted"/>
<sequence>MLKNILNLDGVQKLTNKEQKIISGGLRDDQCVVTVFTQEQCAEWMGKWTAPNKCTIVKPVTGPDDYFEFILC</sequence>
<gene>
    <name evidence="1" type="ORF">SAMN05444363_0143</name>
</gene>
<dbReference type="STRING" id="415425.SAMN05444363_0143"/>
<evidence type="ECO:0000313" key="2">
    <source>
        <dbReference type="Proteomes" id="UP000184488"/>
    </source>
</evidence>
<keyword evidence="2" id="KW-1185">Reference proteome</keyword>
<reference evidence="2" key="1">
    <citation type="submission" date="2016-11" db="EMBL/GenBank/DDBJ databases">
        <authorList>
            <person name="Varghese N."/>
            <person name="Submissions S."/>
        </authorList>
    </citation>
    <scope>NUCLEOTIDE SEQUENCE [LARGE SCALE GENOMIC DNA]</scope>
    <source>
        <strain evidence="2">DSM 18829</strain>
    </source>
</reference>
<dbReference type="Proteomes" id="UP000184488">
    <property type="component" value="Unassembled WGS sequence"/>
</dbReference>
<dbReference type="AlphaFoldDB" id="A0A1M6ACF8"/>
<dbReference type="EMBL" id="FQZI01000001">
    <property type="protein sequence ID" value="SHI34214.1"/>
    <property type="molecule type" value="Genomic_DNA"/>
</dbReference>
<protein>
    <submittedName>
        <fullName evidence="1">Uncharacterized protein</fullName>
    </submittedName>
</protein>
<evidence type="ECO:0000313" key="1">
    <source>
        <dbReference type="EMBL" id="SHI34214.1"/>
    </source>
</evidence>
<name>A0A1M6ACF8_9FLAO</name>
<accession>A0A1M6ACF8</accession>
<organism evidence="1 2">
    <name type="scientific">Flavobacterium terrae</name>
    <dbReference type="NCBI Taxonomy" id="415425"/>
    <lineage>
        <taxon>Bacteria</taxon>
        <taxon>Pseudomonadati</taxon>
        <taxon>Bacteroidota</taxon>
        <taxon>Flavobacteriia</taxon>
        <taxon>Flavobacteriales</taxon>
        <taxon>Flavobacteriaceae</taxon>
        <taxon>Flavobacterium</taxon>
    </lineage>
</organism>